<feature type="transmembrane region" description="Helical" evidence="7">
    <location>
        <begin position="6"/>
        <end position="39"/>
    </location>
</feature>
<proteinExistence type="predicted"/>
<evidence type="ECO:0000256" key="3">
    <source>
        <dbReference type="ARBA" id="ARBA00022519"/>
    </source>
</evidence>
<dbReference type="AlphaFoldDB" id="X1N4W0"/>
<dbReference type="PANTHER" id="PTHR33362">
    <property type="entry name" value="SIALIC ACID TRAP TRANSPORTER PERMEASE PROTEIN SIAT-RELATED"/>
    <property type="match status" value="1"/>
</dbReference>
<keyword evidence="3" id="KW-0997">Cell inner membrane</keyword>
<dbReference type="PANTHER" id="PTHR33362:SF5">
    <property type="entry name" value="C4-DICARBOXYLATE TRAP TRANSPORTER LARGE PERMEASE PROTEIN DCTM"/>
    <property type="match status" value="1"/>
</dbReference>
<sequence>MSGFEALAIGGGIAAVLLILGVPLAFVFMVIGTLGIFLIGGADEAMALLRLLPHRAAANYLLVALPMFLFFGYLAESTGYVHGSYVAARKWLGGFRGGLGVSTTVAAGMFGAATGSTVSSCALFGRISVPELRSAGYGKEISIGCVAAAG</sequence>
<evidence type="ECO:0000256" key="1">
    <source>
        <dbReference type="ARBA" id="ARBA00004429"/>
    </source>
</evidence>
<protein>
    <recommendedName>
        <fullName evidence="8">TRAP C4-dicarboxylate transport system permease DctM subunit domain-containing protein</fullName>
    </recommendedName>
</protein>
<feature type="transmembrane region" description="Helical" evidence="7">
    <location>
        <begin position="60"/>
        <end position="81"/>
    </location>
</feature>
<comment type="caution">
    <text evidence="9">The sequence shown here is derived from an EMBL/GenBank/DDBJ whole genome shotgun (WGS) entry which is preliminary data.</text>
</comment>
<dbReference type="GO" id="GO:0022857">
    <property type="term" value="F:transmembrane transporter activity"/>
    <property type="evidence" value="ECO:0007669"/>
    <property type="project" value="TreeGrafter"/>
</dbReference>
<evidence type="ECO:0000256" key="5">
    <source>
        <dbReference type="ARBA" id="ARBA00022989"/>
    </source>
</evidence>
<dbReference type="GO" id="GO:0005886">
    <property type="term" value="C:plasma membrane"/>
    <property type="evidence" value="ECO:0007669"/>
    <property type="project" value="UniProtKB-SubCell"/>
</dbReference>
<keyword evidence="6 7" id="KW-0472">Membrane</keyword>
<feature type="non-terminal residue" evidence="9">
    <location>
        <position position="150"/>
    </location>
</feature>
<evidence type="ECO:0000313" key="9">
    <source>
        <dbReference type="EMBL" id="GAI38613.1"/>
    </source>
</evidence>
<feature type="transmembrane region" description="Helical" evidence="7">
    <location>
        <begin position="101"/>
        <end position="124"/>
    </location>
</feature>
<gene>
    <name evidence="9" type="ORF">S06H3_38690</name>
</gene>
<reference evidence="9" key="1">
    <citation type="journal article" date="2014" name="Front. Microbiol.">
        <title>High frequency of phylogenetically diverse reductive dehalogenase-homologous genes in deep subseafloor sedimentary metagenomes.</title>
        <authorList>
            <person name="Kawai M."/>
            <person name="Futagami T."/>
            <person name="Toyoda A."/>
            <person name="Takaki Y."/>
            <person name="Nishi S."/>
            <person name="Hori S."/>
            <person name="Arai W."/>
            <person name="Tsubouchi T."/>
            <person name="Morono Y."/>
            <person name="Uchiyama I."/>
            <person name="Ito T."/>
            <person name="Fujiyama A."/>
            <person name="Inagaki F."/>
            <person name="Takami H."/>
        </authorList>
    </citation>
    <scope>NUCLEOTIDE SEQUENCE</scope>
    <source>
        <strain evidence="9">Expedition CK06-06</strain>
    </source>
</reference>
<keyword evidence="4 7" id="KW-0812">Transmembrane</keyword>
<dbReference type="Pfam" id="PF06808">
    <property type="entry name" value="DctM"/>
    <property type="match status" value="1"/>
</dbReference>
<comment type="subcellular location">
    <subcellularLocation>
        <location evidence="1">Cell inner membrane</location>
        <topology evidence="1">Multi-pass membrane protein</topology>
    </subcellularLocation>
</comment>
<organism evidence="9">
    <name type="scientific">marine sediment metagenome</name>
    <dbReference type="NCBI Taxonomy" id="412755"/>
    <lineage>
        <taxon>unclassified sequences</taxon>
        <taxon>metagenomes</taxon>
        <taxon>ecological metagenomes</taxon>
    </lineage>
</organism>
<evidence type="ECO:0000256" key="7">
    <source>
        <dbReference type="SAM" id="Phobius"/>
    </source>
</evidence>
<dbReference type="InterPro" id="IPR010656">
    <property type="entry name" value="DctM"/>
</dbReference>
<accession>X1N4W0</accession>
<dbReference type="EMBL" id="BARV01023599">
    <property type="protein sequence ID" value="GAI38613.1"/>
    <property type="molecule type" value="Genomic_DNA"/>
</dbReference>
<evidence type="ECO:0000256" key="2">
    <source>
        <dbReference type="ARBA" id="ARBA00022475"/>
    </source>
</evidence>
<name>X1N4W0_9ZZZZ</name>
<evidence type="ECO:0000256" key="6">
    <source>
        <dbReference type="ARBA" id="ARBA00023136"/>
    </source>
</evidence>
<keyword evidence="5 7" id="KW-1133">Transmembrane helix</keyword>
<dbReference type="InterPro" id="IPR004681">
    <property type="entry name" value="TRAP_DctM"/>
</dbReference>
<keyword evidence="2" id="KW-1003">Cell membrane</keyword>
<feature type="domain" description="TRAP C4-dicarboxylate transport system permease DctM subunit" evidence="8">
    <location>
        <begin position="13"/>
        <end position="150"/>
    </location>
</feature>
<evidence type="ECO:0000259" key="8">
    <source>
        <dbReference type="Pfam" id="PF06808"/>
    </source>
</evidence>
<evidence type="ECO:0000256" key="4">
    <source>
        <dbReference type="ARBA" id="ARBA00022692"/>
    </source>
</evidence>